<evidence type="ECO:0000313" key="2">
    <source>
        <dbReference type="EMBL" id="MBB6094422.1"/>
    </source>
</evidence>
<dbReference type="Proteomes" id="UP000588068">
    <property type="component" value="Unassembled WGS sequence"/>
</dbReference>
<dbReference type="AlphaFoldDB" id="A0A841HQW0"/>
<keyword evidence="3" id="KW-1185">Reference proteome</keyword>
<dbReference type="InterPro" id="IPR001753">
    <property type="entry name" value="Enoyl-CoA_hydra/iso"/>
</dbReference>
<proteinExistence type="inferred from homology"/>
<dbReference type="InterPro" id="IPR051683">
    <property type="entry name" value="Enoyl-CoA_Hydratase/Isomerase"/>
</dbReference>
<comment type="caution">
    <text evidence="2">The sequence shown here is derived from an EMBL/GenBank/DDBJ whole genome shotgun (WGS) entry which is preliminary data.</text>
</comment>
<sequence>MPSITVTTDPRGVATLLLNRPEKHNALDGDTLRQLHDALVEIENDPDIRAVILTGAGVSFCAGADIAHMRSMMDATEQQNVEDAMLLARCLRALDELPQPVIGRVNGNVYGGGLGLVACADIAIAVEPAKFALTEVRLGIVPAAISPYVVAAIGSRQARRLFLTAVPFDAAHAAQLDLVHFTTTPDQLDAKVAEQLDLILRGGPLALRAAKKLVRDVSPPVDRDVLGDETARLLARLRVSAEGKEGLSAFLERRKANWVGE</sequence>
<dbReference type="PANTHER" id="PTHR42964:SF1">
    <property type="entry name" value="POLYKETIDE BIOSYNTHESIS ENOYL-COA HYDRATASE PKSH-RELATED"/>
    <property type="match status" value="1"/>
</dbReference>
<dbReference type="Gene3D" id="3.90.226.10">
    <property type="entry name" value="2-enoyl-CoA Hydratase, Chain A, domain 1"/>
    <property type="match status" value="1"/>
</dbReference>
<keyword evidence="2" id="KW-0456">Lyase</keyword>
<dbReference type="Gene3D" id="1.10.12.10">
    <property type="entry name" value="Lyase 2-enoyl-coa Hydratase, Chain A, domain 2"/>
    <property type="match status" value="1"/>
</dbReference>
<gene>
    <name evidence="2" type="ORF">HNQ60_003303</name>
</gene>
<dbReference type="SUPFAM" id="SSF52096">
    <property type="entry name" value="ClpP/crotonase"/>
    <property type="match status" value="1"/>
</dbReference>
<dbReference type="InterPro" id="IPR014748">
    <property type="entry name" value="Enoyl-CoA_hydra_C"/>
</dbReference>
<dbReference type="Pfam" id="PF00378">
    <property type="entry name" value="ECH_1"/>
    <property type="match status" value="1"/>
</dbReference>
<dbReference type="InterPro" id="IPR029045">
    <property type="entry name" value="ClpP/crotonase-like_dom_sf"/>
</dbReference>
<dbReference type="EC" id="4.2.1.18" evidence="2"/>
<dbReference type="EMBL" id="JACHHZ010000003">
    <property type="protein sequence ID" value="MBB6094422.1"/>
    <property type="molecule type" value="Genomic_DNA"/>
</dbReference>
<reference evidence="2 3" key="1">
    <citation type="submission" date="2020-08" db="EMBL/GenBank/DDBJ databases">
        <title>Genomic Encyclopedia of Type Strains, Phase IV (KMG-IV): sequencing the most valuable type-strain genomes for metagenomic binning, comparative biology and taxonomic classification.</title>
        <authorList>
            <person name="Goeker M."/>
        </authorList>
    </citation>
    <scope>NUCLEOTIDE SEQUENCE [LARGE SCALE GENOMIC DNA]</scope>
    <source>
        <strain evidence="2 3">DSM 26723</strain>
    </source>
</reference>
<dbReference type="GO" id="GO:0004490">
    <property type="term" value="F:methylglutaconyl-CoA hydratase activity"/>
    <property type="evidence" value="ECO:0007669"/>
    <property type="project" value="UniProtKB-EC"/>
</dbReference>
<comment type="similarity">
    <text evidence="1">Belongs to the enoyl-CoA hydratase/isomerase family.</text>
</comment>
<protein>
    <submittedName>
        <fullName evidence="2">Methylglutaconyl-CoA hydratase</fullName>
        <ecNumber evidence="2">4.2.1.18</ecNumber>
    </submittedName>
</protein>
<evidence type="ECO:0000313" key="3">
    <source>
        <dbReference type="Proteomes" id="UP000588068"/>
    </source>
</evidence>
<dbReference type="CDD" id="cd06558">
    <property type="entry name" value="crotonase-like"/>
    <property type="match status" value="1"/>
</dbReference>
<name>A0A841HQW0_9GAMM</name>
<dbReference type="PANTHER" id="PTHR42964">
    <property type="entry name" value="ENOYL-COA HYDRATASE"/>
    <property type="match status" value="1"/>
</dbReference>
<evidence type="ECO:0000256" key="1">
    <source>
        <dbReference type="ARBA" id="ARBA00005254"/>
    </source>
</evidence>
<organism evidence="2 3">
    <name type="scientific">Povalibacter uvarum</name>
    <dbReference type="NCBI Taxonomy" id="732238"/>
    <lineage>
        <taxon>Bacteria</taxon>
        <taxon>Pseudomonadati</taxon>
        <taxon>Pseudomonadota</taxon>
        <taxon>Gammaproteobacteria</taxon>
        <taxon>Steroidobacterales</taxon>
        <taxon>Steroidobacteraceae</taxon>
        <taxon>Povalibacter</taxon>
    </lineage>
</organism>
<dbReference type="RefSeq" id="WP_184333672.1">
    <property type="nucleotide sequence ID" value="NZ_JACHHZ010000003.1"/>
</dbReference>
<dbReference type="GO" id="GO:0008300">
    <property type="term" value="P:isoprenoid catabolic process"/>
    <property type="evidence" value="ECO:0007669"/>
    <property type="project" value="TreeGrafter"/>
</dbReference>
<accession>A0A841HQW0</accession>